<reference evidence="11 12" key="1">
    <citation type="submission" date="2016-10" db="EMBL/GenBank/DDBJ databases">
        <authorList>
            <person name="de Groot N.N."/>
        </authorList>
    </citation>
    <scope>NUCLEOTIDE SEQUENCE [LARGE SCALE GENOMIC DNA]</scope>
    <source>
        <strain evidence="11 12">DSM 29316</strain>
    </source>
</reference>
<dbReference type="Proteomes" id="UP000198796">
    <property type="component" value="Unassembled WGS sequence"/>
</dbReference>
<evidence type="ECO:0000256" key="9">
    <source>
        <dbReference type="SAM" id="SignalP"/>
    </source>
</evidence>
<dbReference type="SUPFAM" id="SSF54534">
    <property type="entry name" value="FKBP-like"/>
    <property type="match status" value="1"/>
</dbReference>
<evidence type="ECO:0000256" key="5">
    <source>
        <dbReference type="ARBA" id="ARBA00023110"/>
    </source>
</evidence>
<protein>
    <recommendedName>
        <fullName evidence="4">Parvulin-like PPIase</fullName>
        <ecNumber evidence="3">5.2.1.8</ecNumber>
    </recommendedName>
    <alternativeName>
        <fullName evidence="6">Peptidyl-prolyl cis-trans isomerase plp</fullName>
    </alternativeName>
    <alternativeName>
        <fullName evidence="7">Rotamase plp</fullName>
    </alternativeName>
</protein>
<dbReference type="OrthoDB" id="14196at2"/>
<dbReference type="PANTHER" id="PTHR47245">
    <property type="entry name" value="PEPTIDYLPROLYL ISOMERASE"/>
    <property type="match status" value="1"/>
</dbReference>
<evidence type="ECO:0000256" key="8">
    <source>
        <dbReference type="PROSITE-ProRule" id="PRU00278"/>
    </source>
</evidence>
<dbReference type="PANTHER" id="PTHR47245:SF2">
    <property type="entry name" value="PEPTIDYL-PROLYL CIS-TRANS ISOMERASE HP_0175-RELATED"/>
    <property type="match status" value="1"/>
</dbReference>
<proteinExistence type="inferred from homology"/>
<dbReference type="EC" id="5.2.1.8" evidence="3"/>
<dbReference type="Gene3D" id="3.10.50.40">
    <property type="match status" value="1"/>
</dbReference>
<dbReference type="Pfam" id="PF00639">
    <property type="entry name" value="Rotamase"/>
    <property type="match status" value="1"/>
</dbReference>
<feature type="domain" description="PpiC" evidence="10">
    <location>
        <begin position="139"/>
        <end position="228"/>
    </location>
</feature>
<keyword evidence="5 8" id="KW-0697">Rotamase</keyword>
<keyword evidence="9" id="KW-0732">Signal</keyword>
<dbReference type="RefSeq" id="WP_092066350.1">
    <property type="nucleotide sequence ID" value="NZ_FOJU01000005.1"/>
</dbReference>
<evidence type="ECO:0000256" key="1">
    <source>
        <dbReference type="ARBA" id="ARBA00000971"/>
    </source>
</evidence>
<dbReference type="PROSITE" id="PS50198">
    <property type="entry name" value="PPIC_PPIASE_2"/>
    <property type="match status" value="1"/>
</dbReference>
<dbReference type="InterPro" id="IPR027304">
    <property type="entry name" value="Trigger_fact/SurA_dom_sf"/>
</dbReference>
<keyword evidence="8 11" id="KW-0413">Isomerase</keyword>
<dbReference type="InterPro" id="IPR023058">
    <property type="entry name" value="PPIase_PpiC_CS"/>
</dbReference>
<comment type="similarity">
    <text evidence="2">Belongs to the PpiC/parvulin rotamase family.</text>
</comment>
<dbReference type="GO" id="GO:0003755">
    <property type="term" value="F:peptidyl-prolyl cis-trans isomerase activity"/>
    <property type="evidence" value="ECO:0007669"/>
    <property type="project" value="UniProtKB-KW"/>
</dbReference>
<dbReference type="AlphaFoldDB" id="A0A1I0YFX3"/>
<dbReference type="EMBL" id="FOJU01000005">
    <property type="protein sequence ID" value="SFB11747.1"/>
    <property type="molecule type" value="Genomic_DNA"/>
</dbReference>
<feature type="chain" id="PRO_5011704071" description="Parvulin-like PPIase" evidence="9">
    <location>
        <begin position="24"/>
        <end position="287"/>
    </location>
</feature>
<sequence>MNFPRSLTAALLSATLLSTAVSAQDEQSEAPDANTVVAKVGETEITLGHMVLLHARLPDQYRELPGNVLFQGILDQLVQQALLAQTFEGDQPAFVKFSLENEERSMLANEVAERIIGEALTVEAIEAAYQSEYVANGAAPEYNASHILLETEEEAQQVREELDGGAQFAEVARARSTGPSGPNGGSLGWFGNGAMVEPFQEAVKALAPGEIGGPIQTQFGWHVIMLNETRTSDVPPLESVRANIMEKLRQEALQKGLDELRESTEVTTEAAEGIDPALITDYSLVDN</sequence>
<evidence type="ECO:0000256" key="2">
    <source>
        <dbReference type="ARBA" id="ARBA00007656"/>
    </source>
</evidence>
<keyword evidence="12" id="KW-1185">Reference proteome</keyword>
<gene>
    <name evidence="11" type="ORF">SAMN05421688_3008</name>
</gene>
<evidence type="ECO:0000313" key="11">
    <source>
        <dbReference type="EMBL" id="SFB11747.1"/>
    </source>
</evidence>
<dbReference type="SUPFAM" id="SSF109998">
    <property type="entry name" value="Triger factor/SurA peptide-binding domain-like"/>
    <property type="match status" value="1"/>
</dbReference>
<evidence type="ECO:0000259" key="10">
    <source>
        <dbReference type="PROSITE" id="PS50198"/>
    </source>
</evidence>
<dbReference type="InterPro" id="IPR050245">
    <property type="entry name" value="PrsA_foldase"/>
</dbReference>
<name>A0A1I0YFX3_9RHOB</name>
<feature type="signal peptide" evidence="9">
    <location>
        <begin position="1"/>
        <end position="23"/>
    </location>
</feature>
<evidence type="ECO:0000256" key="7">
    <source>
        <dbReference type="ARBA" id="ARBA00031484"/>
    </source>
</evidence>
<evidence type="ECO:0000256" key="6">
    <source>
        <dbReference type="ARBA" id="ARBA00030642"/>
    </source>
</evidence>
<comment type="catalytic activity">
    <reaction evidence="1">
        <text>[protein]-peptidylproline (omega=180) = [protein]-peptidylproline (omega=0)</text>
        <dbReference type="Rhea" id="RHEA:16237"/>
        <dbReference type="Rhea" id="RHEA-COMP:10747"/>
        <dbReference type="Rhea" id="RHEA-COMP:10748"/>
        <dbReference type="ChEBI" id="CHEBI:83833"/>
        <dbReference type="ChEBI" id="CHEBI:83834"/>
        <dbReference type="EC" id="5.2.1.8"/>
    </reaction>
</comment>
<accession>A0A1I0YFX3</accession>
<evidence type="ECO:0000313" key="12">
    <source>
        <dbReference type="Proteomes" id="UP000198796"/>
    </source>
</evidence>
<organism evidence="11 12">
    <name type="scientific">Poseidonocella pacifica</name>
    <dbReference type="NCBI Taxonomy" id="871651"/>
    <lineage>
        <taxon>Bacteria</taxon>
        <taxon>Pseudomonadati</taxon>
        <taxon>Pseudomonadota</taxon>
        <taxon>Alphaproteobacteria</taxon>
        <taxon>Rhodobacterales</taxon>
        <taxon>Roseobacteraceae</taxon>
        <taxon>Poseidonocella</taxon>
    </lineage>
</organism>
<dbReference type="InterPro" id="IPR000297">
    <property type="entry name" value="PPIase_PpiC"/>
</dbReference>
<dbReference type="InterPro" id="IPR046357">
    <property type="entry name" value="PPIase_dom_sf"/>
</dbReference>
<dbReference type="PROSITE" id="PS01096">
    <property type="entry name" value="PPIC_PPIASE_1"/>
    <property type="match status" value="1"/>
</dbReference>
<evidence type="ECO:0000256" key="3">
    <source>
        <dbReference type="ARBA" id="ARBA00013194"/>
    </source>
</evidence>
<dbReference type="STRING" id="871651.SAMN05421688_3008"/>
<evidence type="ECO:0000256" key="4">
    <source>
        <dbReference type="ARBA" id="ARBA00018370"/>
    </source>
</evidence>